<dbReference type="Proteomes" id="UP001501195">
    <property type="component" value="Unassembled WGS sequence"/>
</dbReference>
<evidence type="ECO:0000256" key="1">
    <source>
        <dbReference type="ARBA" id="ARBA00010928"/>
    </source>
</evidence>
<evidence type="ECO:0000256" key="2">
    <source>
        <dbReference type="ARBA" id="ARBA00023002"/>
    </source>
</evidence>
<evidence type="ECO:0000259" key="3">
    <source>
        <dbReference type="Pfam" id="PF01408"/>
    </source>
</evidence>
<proteinExistence type="inferred from homology"/>
<dbReference type="Pfam" id="PF01408">
    <property type="entry name" value="GFO_IDH_MocA"/>
    <property type="match status" value="1"/>
</dbReference>
<dbReference type="Gene3D" id="3.30.360.10">
    <property type="entry name" value="Dihydrodipicolinate Reductase, domain 2"/>
    <property type="match status" value="1"/>
</dbReference>
<dbReference type="RefSeq" id="WP_345711058.1">
    <property type="nucleotide sequence ID" value="NZ_BAABIL010000097.1"/>
</dbReference>
<sequence length="325" mass="33308">MSVRWGFVGTGGIAEKVGAALAAAEGGTRFAVASRSAARAAGFAAANGFERSFGSVAELVADDDVDAVYVATPHPQHLAAARAALGAGKPVLVEKPLTATLAGARELVQLARDSGTFCMEAYWTRFLPGTEALLELLRRGGIGEVRTVHADLGFRAPADAARFWDPALGGGAILDLGPYPVRLAHLLLGPPTSVQAVGSLSATGVDAQAGLLLGHAHGAVSALSVSISSQTAGRAWVEGTEGWVEVGSPIFEVPELVLHRGGTAERLPFEAGRGHSHMLEHVHECLAAGRTESPLVPLSSTLEVMAVLDTALDALGAVRAVEVGA</sequence>
<dbReference type="PANTHER" id="PTHR22604">
    <property type="entry name" value="OXIDOREDUCTASES"/>
    <property type="match status" value="1"/>
</dbReference>
<dbReference type="SUPFAM" id="SSF51735">
    <property type="entry name" value="NAD(P)-binding Rossmann-fold domains"/>
    <property type="match status" value="1"/>
</dbReference>
<evidence type="ECO:0000313" key="5">
    <source>
        <dbReference type="EMBL" id="GAA4967845.1"/>
    </source>
</evidence>
<keyword evidence="2" id="KW-0560">Oxidoreductase</keyword>
<organism evidence="5 6">
    <name type="scientific">Kineococcus glutinatus</name>
    <dbReference type="NCBI Taxonomy" id="1070872"/>
    <lineage>
        <taxon>Bacteria</taxon>
        <taxon>Bacillati</taxon>
        <taxon>Actinomycetota</taxon>
        <taxon>Actinomycetes</taxon>
        <taxon>Kineosporiales</taxon>
        <taxon>Kineosporiaceae</taxon>
        <taxon>Kineococcus</taxon>
    </lineage>
</organism>
<evidence type="ECO:0000313" key="6">
    <source>
        <dbReference type="Proteomes" id="UP001501195"/>
    </source>
</evidence>
<feature type="domain" description="Gfo/Idh/MocA-like oxidoreductase N-terminal" evidence="3">
    <location>
        <begin position="3"/>
        <end position="121"/>
    </location>
</feature>
<dbReference type="InterPro" id="IPR050984">
    <property type="entry name" value="Gfo/Idh/MocA_domain"/>
</dbReference>
<feature type="domain" description="GFO/IDH/MocA-like oxidoreductase" evidence="4">
    <location>
        <begin position="132"/>
        <end position="245"/>
    </location>
</feature>
<dbReference type="Pfam" id="PF22725">
    <property type="entry name" value="GFO_IDH_MocA_C3"/>
    <property type="match status" value="1"/>
</dbReference>
<dbReference type="EMBL" id="BAABIL010000097">
    <property type="protein sequence ID" value="GAA4967845.1"/>
    <property type="molecule type" value="Genomic_DNA"/>
</dbReference>
<protein>
    <submittedName>
        <fullName evidence="5">Gfo/Idh/MocA family oxidoreductase</fullName>
    </submittedName>
</protein>
<dbReference type="InterPro" id="IPR000683">
    <property type="entry name" value="Gfo/Idh/MocA-like_OxRdtase_N"/>
</dbReference>
<evidence type="ECO:0000259" key="4">
    <source>
        <dbReference type="Pfam" id="PF22725"/>
    </source>
</evidence>
<keyword evidence="6" id="KW-1185">Reference proteome</keyword>
<name>A0ABP9HD68_9ACTN</name>
<dbReference type="PANTHER" id="PTHR22604:SF105">
    <property type="entry name" value="TRANS-1,2-DIHYDROBENZENE-1,2-DIOL DEHYDROGENASE"/>
    <property type="match status" value="1"/>
</dbReference>
<comment type="similarity">
    <text evidence="1">Belongs to the Gfo/Idh/MocA family.</text>
</comment>
<comment type="caution">
    <text evidence="5">The sequence shown here is derived from an EMBL/GenBank/DDBJ whole genome shotgun (WGS) entry which is preliminary data.</text>
</comment>
<dbReference type="SUPFAM" id="SSF55347">
    <property type="entry name" value="Glyceraldehyde-3-phosphate dehydrogenase-like, C-terminal domain"/>
    <property type="match status" value="1"/>
</dbReference>
<dbReference type="InterPro" id="IPR036291">
    <property type="entry name" value="NAD(P)-bd_dom_sf"/>
</dbReference>
<reference evidence="6" key="1">
    <citation type="journal article" date="2019" name="Int. J. Syst. Evol. Microbiol.">
        <title>The Global Catalogue of Microorganisms (GCM) 10K type strain sequencing project: providing services to taxonomists for standard genome sequencing and annotation.</title>
        <authorList>
            <consortium name="The Broad Institute Genomics Platform"/>
            <consortium name="The Broad Institute Genome Sequencing Center for Infectious Disease"/>
            <person name="Wu L."/>
            <person name="Ma J."/>
        </authorList>
    </citation>
    <scope>NUCLEOTIDE SEQUENCE [LARGE SCALE GENOMIC DNA]</scope>
    <source>
        <strain evidence="6">JCM 18126</strain>
    </source>
</reference>
<dbReference type="InterPro" id="IPR055170">
    <property type="entry name" value="GFO_IDH_MocA-like_dom"/>
</dbReference>
<accession>A0ABP9HD68</accession>
<gene>
    <name evidence="5" type="ORF">GCM10023225_07910</name>
</gene>
<dbReference type="Gene3D" id="3.40.50.720">
    <property type="entry name" value="NAD(P)-binding Rossmann-like Domain"/>
    <property type="match status" value="1"/>
</dbReference>